<name>A0A0S3F227_9SPHN</name>
<protein>
    <recommendedName>
        <fullName evidence="3">DUF2793 domain-containing protein</fullName>
    </recommendedName>
</protein>
<dbReference type="STRING" id="1332080.ATN00_17165"/>
<sequence length="167" mass="17831">MTMDMTPRWELPLLFAGQAQKEMFHNEALTRIDMLLHGQVQSADLGEPPATPSAGECWIVGADASGEWVGREGMVACWTEGGWRFASAMAGLALWVVDRGHAMHHDGAVWRSGACRPDGLYVNDARVVGERMGAIGNPSGGLVIDGQARGAIDAILNILRTHGLIAA</sequence>
<accession>A0A0S3F227</accession>
<dbReference type="RefSeq" id="WP_062066861.1">
    <property type="nucleotide sequence ID" value="NZ_CP013264.1"/>
</dbReference>
<dbReference type="InterPro" id="IPR021251">
    <property type="entry name" value="DUF2793"/>
</dbReference>
<dbReference type="Pfam" id="PF10983">
    <property type="entry name" value="DUF2793"/>
    <property type="match status" value="1"/>
</dbReference>
<proteinExistence type="predicted"/>
<organism evidence="1 2">
    <name type="scientific">Sphingobium baderi</name>
    <dbReference type="NCBI Taxonomy" id="1332080"/>
    <lineage>
        <taxon>Bacteria</taxon>
        <taxon>Pseudomonadati</taxon>
        <taxon>Pseudomonadota</taxon>
        <taxon>Alphaproteobacteria</taxon>
        <taxon>Sphingomonadales</taxon>
        <taxon>Sphingomonadaceae</taxon>
        <taxon>Sphingobium</taxon>
    </lineage>
</organism>
<dbReference type="KEGG" id="sbd:ATN00_17165"/>
<dbReference type="OrthoDB" id="564699at2"/>
<evidence type="ECO:0008006" key="3">
    <source>
        <dbReference type="Google" id="ProtNLM"/>
    </source>
</evidence>
<gene>
    <name evidence="1" type="ORF">ATN00_17165</name>
</gene>
<evidence type="ECO:0000313" key="2">
    <source>
        <dbReference type="Proteomes" id="UP000056968"/>
    </source>
</evidence>
<dbReference type="Proteomes" id="UP000056968">
    <property type="component" value="Chromosome"/>
</dbReference>
<evidence type="ECO:0000313" key="1">
    <source>
        <dbReference type="EMBL" id="ALR21769.1"/>
    </source>
</evidence>
<dbReference type="EMBL" id="CP013264">
    <property type="protein sequence ID" value="ALR21769.1"/>
    <property type="molecule type" value="Genomic_DNA"/>
</dbReference>
<dbReference type="AlphaFoldDB" id="A0A0S3F227"/>
<reference evidence="1 2" key="1">
    <citation type="submission" date="2015-11" db="EMBL/GenBank/DDBJ databases">
        <title>A Two-component Flavoprotein Monooxygenase System MeaXY Responsible for para-Hydroxylation of 2-Methyl-6-ethylaniline and 2,6-Diethylaniline in Sphingobium baderi DE-13.</title>
        <authorList>
            <person name="Cheng M."/>
            <person name="Meng Q."/>
            <person name="Yang Y."/>
            <person name="Chu C."/>
            <person name="Yan X."/>
            <person name="He J."/>
            <person name="Li S."/>
        </authorList>
    </citation>
    <scope>NUCLEOTIDE SEQUENCE [LARGE SCALE GENOMIC DNA]</scope>
    <source>
        <strain evidence="1 2">DE-13</strain>
    </source>
</reference>
<keyword evidence="2" id="KW-1185">Reference proteome</keyword>